<evidence type="ECO:0000313" key="1">
    <source>
        <dbReference type="EMBL" id="QDV36423.1"/>
    </source>
</evidence>
<reference evidence="1 2" key="1">
    <citation type="submission" date="2019-02" db="EMBL/GenBank/DDBJ databases">
        <title>Deep-cultivation of Planctomycetes and their phenomic and genomic characterization uncovers novel biology.</title>
        <authorList>
            <person name="Wiegand S."/>
            <person name="Jogler M."/>
            <person name="Boedeker C."/>
            <person name="Pinto D."/>
            <person name="Vollmers J."/>
            <person name="Rivas-Marin E."/>
            <person name="Kohn T."/>
            <person name="Peeters S.H."/>
            <person name="Heuer A."/>
            <person name="Rast P."/>
            <person name="Oberbeckmann S."/>
            <person name="Bunk B."/>
            <person name="Jeske O."/>
            <person name="Meyerdierks A."/>
            <person name="Storesund J.E."/>
            <person name="Kallscheuer N."/>
            <person name="Luecker S."/>
            <person name="Lage O.M."/>
            <person name="Pohl T."/>
            <person name="Merkel B.J."/>
            <person name="Hornburger P."/>
            <person name="Mueller R.-W."/>
            <person name="Bruemmer F."/>
            <person name="Labrenz M."/>
            <person name="Spormann A.M."/>
            <person name="Op den Camp H."/>
            <person name="Overmann J."/>
            <person name="Amann R."/>
            <person name="Jetten M.S.M."/>
            <person name="Mascher T."/>
            <person name="Medema M.H."/>
            <person name="Devos D.P."/>
            <person name="Kaster A.-K."/>
            <person name="Ovreas L."/>
            <person name="Rohde M."/>
            <person name="Galperin M.Y."/>
            <person name="Jogler C."/>
        </authorList>
    </citation>
    <scope>NUCLEOTIDE SEQUENCE [LARGE SCALE GENOMIC DNA]</scope>
    <source>
        <strain evidence="1 2">ElP</strain>
    </source>
</reference>
<dbReference type="AlphaFoldDB" id="A0A518H6F8"/>
<protein>
    <submittedName>
        <fullName evidence="1">Uncharacterized protein</fullName>
    </submittedName>
</protein>
<dbReference type="KEGG" id="tpla:ElP_43470"/>
<proteinExistence type="predicted"/>
<dbReference type="Proteomes" id="UP000317835">
    <property type="component" value="Chromosome"/>
</dbReference>
<sequence length="339" mass="37297">MYLDQSAEGDLGLELAAKHGVPIVPTIEDALTLGTGQIVVEGVLSVGEHGDYPYNEKGQHLYPRRRFFEQIAGTFERCGRVVPVFSDKHLGPTWEDAIWMYETARRLAIPFMAGSSLPLSFRSPDLSLPMDCELEAALGVGYSGLDIYGIHTLELYQAFVERRRGGEVGVRSVECLGGAAIGQAIARSRVRTDLLEAALRVPPEAANFDPMSFSGEDSVLFLFEYNDGFQGTVLMLPGVVTGCRVAVRLEGHDRPLATRAEERTEPHYPHFAFLLQAIERMILGGTPTYPVERTLLTAGILDRALTSRFEGGRRLETPELAIRYAPVDYPHAPNPALPL</sequence>
<dbReference type="RefSeq" id="WP_197446252.1">
    <property type="nucleotide sequence ID" value="NZ_CP036426.1"/>
</dbReference>
<gene>
    <name evidence="1" type="ORF">ElP_43470</name>
</gene>
<organism evidence="1 2">
    <name type="scientific">Tautonia plasticadhaerens</name>
    <dbReference type="NCBI Taxonomy" id="2527974"/>
    <lineage>
        <taxon>Bacteria</taxon>
        <taxon>Pseudomonadati</taxon>
        <taxon>Planctomycetota</taxon>
        <taxon>Planctomycetia</taxon>
        <taxon>Isosphaerales</taxon>
        <taxon>Isosphaeraceae</taxon>
        <taxon>Tautonia</taxon>
    </lineage>
</organism>
<keyword evidence="2" id="KW-1185">Reference proteome</keyword>
<accession>A0A518H6F8</accession>
<dbReference type="EMBL" id="CP036426">
    <property type="protein sequence ID" value="QDV36423.1"/>
    <property type="molecule type" value="Genomic_DNA"/>
</dbReference>
<name>A0A518H6F8_9BACT</name>
<evidence type="ECO:0000313" key="2">
    <source>
        <dbReference type="Proteomes" id="UP000317835"/>
    </source>
</evidence>